<dbReference type="HOGENOM" id="CLU_1939825_0_0_1"/>
<keyword evidence="1" id="KW-0732">Signal</keyword>
<evidence type="ECO:0000313" key="3">
    <source>
        <dbReference type="EMBL" id="EAT41220.1"/>
    </source>
</evidence>
<name>Q173K9_AEDAE</name>
<evidence type="ECO:0000256" key="1">
    <source>
        <dbReference type="SAM" id="SignalP"/>
    </source>
</evidence>
<dbReference type="SMART" id="SM00494">
    <property type="entry name" value="ChtBD2"/>
    <property type="match status" value="1"/>
</dbReference>
<dbReference type="Gene3D" id="2.170.140.10">
    <property type="entry name" value="Chitin binding domain"/>
    <property type="match status" value="1"/>
</dbReference>
<dbReference type="Proteomes" id="UP000682892">
    <property type="component" value="Unassembled WGS sequence"/>
</dbReference>
<dbReference type="VEuPathDB" id="VectorBase:AAEL029118"/>
<organism evidence="3 4">
    <name type="scientific">Aedes aegypti</name>
    <name type="common">Yellowfever mosquito</name>
    <name type="synonym">Culex aegypti</name>
    <dbReference type="NCBI Taxonomy" id="7159"/>
    <lineage>
        <taxon>Eukaryota</taxon>
        <taxon>Metazoa</taxon>
        <taxon>Ecdysozoa</taxon>
        <taxon>Arthropoda</taxon>
        <taxon>Hexapoda</taxon>
        <taxon>Insecta</taxon>
        <taxon>Pterygota</taxon>
        <taxon>Neoptera</taxon>
        <taxon>Endopterygota</taxon>
        <taxon>Diptera</taxon>
        <taxon>Nematocera</taxon>
        <taxon>Culicoidea</taxon>
        <taxon>Culicidae</taxon>
        <taxon>Culicinae</taxon>
        <taxon>Aedini</taxon>
        <taxon>Aedes</taxon>
        <taxon>Stegomyia</taxon>
    </lineage>
</organism>
<dbReference type="eggNOG" id="ENOG502RW14">
    <property type="taxonomic scope" value="Eukaryota"/>
</dbReference>
<evidence type="ECO:0000259" key="2">
    <source>
        <dbReference type="PROSITE" id="PS50940"/>
    </source>
</evidence>
<dbReference type="AlphaFoldDB" id="Q173K9"/>
<proteinExistence type="predicted"/>
<dbReference type="PhylomeDB" id="Q173K9"/>
<dbReference type="GO" id="GO:0005576">
    <property type="term" value="C:extracellular region"/>
    <property type="evidence" value="ECO:0007669"/>
    <property type="project" value="InterPro"/>
</dbReference>
<accession>Q173K9</accession>
<dbReference type="GO" id="GO:0008061">
    <property type="term" value="F:chitin binding"/>
    <property type="evidence" value="ECO:0007669"/>
    <property type="project" value="InterPro"/>
</dbReference>
<dbReference type="STRING" id="7159.Q173K9"/>
<protein>
    <submittedName>
        <fullName evidence="3">AAEL007117-PA</fullName>
    </submittedName>
</protein>
<reference evidence="3" key="2">
    <citation type="journal article" date="2007" name="Science">
        <title>Genome sequence of Aedes aegypti, a major arbovirus vector.</title>
        <authorList>
            <person name="Nene V."/>
            <person name="Wortman J.R."/>
            <person name="Lawson D."/>
            <person name="Haas B."/>
            <person name="Kodira C."/>
            <person name="Tu Z.J."/>
            <person name="Loftus B."/>
            <person name="Xi Z."/>
            <person name="Megy K."/>
            <person name="Grabherr M."/>
            <person name="Ren Q."/>
            <person name="Zdobnov E.M."/>
            <person name="Lobo N.F."/>
            <person name="Campbell K.S."/>
            <person name="Brown S.E."/>
            <person name="Bonaldo M.F."/>
            <person name="Zhu J."/>
            <person name="Sinkins S.P."/>
            <person name="Hogenkamp D.G."/>
            <person name="Amedeo P."/>
            <person name="Arensburger P."/>
            <person name="Atkinson P.W."/>
            <person name="Bidwell S."/>
            <person name="Biedler J."/>
            <person name="Birney E."/>
            <person name="Bruggner R.V."/>
            <person name="Costas J."/>
            <person name="Coy M.R."/>
            <person name="Crabtree J."/>
            <person name="Crawford M."/>
            <person name="Debruyn B."/>
            <person name="Decaprio D."/>
            <person name="Eiglmeier K."/>
            <person name="Eisenstadt E."/>
            <person name="El-Dorry H."/>
            <person name="Gelbart W.M."/>
            <person name="Gomes S.L."/>
            <person name="Hammond M."/>
            <person name="Hannick L.I."/>
            <person name="Hogan J.R."/>
            <person name="Holmes M.H."/>
            <person name="Jaffe D."/>
            <person name="Johnston J.S."/>
            <person name="Kennedy R.C."/>
            <person name="Koo H."/>
            <person name="Kravitz S."/>
            <person name="Kriventseva E.V."/>
            <person name="Kulp D."/>
            <person name="Labutti K."/>
            <person name="Lee E."/>
            <person name="Li S."/>
            <person name="Lovin D.D."/>
            <person name="Mao C."/>
            <person name="Mauceli E."/>
            <person name="Menck C.F."/>
            <person name="Miller J.R."/>
            <person name="Montgomery P."/>
            <person name="Mori A."/>
            <person name="Nascimento A.L."/>
            <person name="Naveira H.F."/>
            <person name="Nusbaum C."/>
            <person name="O'leary S."/>
            <person name="Orvis J."/>
            <person name="Pertea M."/>
            <person name="Quesneville H."/>
            <person name="Reidenbach K.R."/>
            <person name="Rogers Y.H."/>
            <person name="Roth C.W."/>
            <person name="Schneider J.R."/>
            <person name="Schatz M."/>
            <person name="Shumway M."/>
            <person name="Stanke M."/>
            <person name="Stinson E.O."/>
            <person name="Tubio J.M."/>
            <person name="Vanzee J.P."/>
            <person name="Verjovski-Almeida S."/>
            <person name="Werner D."/>
            <person name="White O."/>
            <person name="Wyder S."/>
            <person name="Zeng Q."/>
            <person name="Zhao Q."/>
            <person name="Zhao Y."/>
            <person name="Hill C.A."/>
            <person name="Raikhel A.S."/>
            <person name="Soares M.B."/>
            <person name="Knudson D.L."/>
            <person name="Lee N.H."/>
            <person name="Galagan J."/>
            <person name="Salzberg S.L."/>
            <person name="Paulsen I.T."/>
            <person name="Dimopoulos G."/>
            <person name="Collins F.H."/>
            <person name="Birren B."/>
            <person name="Fraser-Liggett C.M."/>
            <person name="Severson D.W."/>
        </authorList>
    </citation>
    <scope>NUCLEOTIDE SEQUENCE [LARGE SCALE GENOMIC DNA]</scope>
    <source>
        <strain evidence="3">Liverpool</strain>
    </source>
</reference>
<dbReference type="SUPFAM" id="SSF57625">
    <property type="entry name" value="Invertebrate chitin-binding proteins"/>
    <property type="match status" value="1"/>
</dbReference>
<dbReference type="EMBL" id="CH477422">
    <property type="protein sequence ID" value="EAT41220.1"/>
    <property type="molecule type" value="Genomic_DNA"/>
</dbReference>
<dbReference type="Pfam" id="PF01607">
    <property type="entry name" value="CBM_14"/>
    <property type="match status" value="1"/>
</dbReference>
<feature type="domain" description="Chitin-binding type-2" evidence="2">
    <location>
        <begin position="39"/>
        <end position="88"/>
    </location>
</feature>
<gene>
    <name evidence="3" type="ORF">AaeL_AAEL007117</name>
</gene>
<feature type="signal peptide" evidence="1">
    <location>
        <begin position="1"/>
        <end position="25"/>
    </location>
</feature>
<reference evidence="3" key="3">
    <citation type="submission" date="2012-09" db="EMBL/GenBank/DDBJ databases">
        <authorList>
            <consortium name="VectorBase"/>
        </authorList>
    </citation>
    <scope>NUCLEOTIDE SEQUENCE</scope>
    <source>
        <strain evidence="3">Liverpool</strain>
    </source>
</reference>
<dbReference type="InterPro" id="IPR036508">
    <property type="entry name" value="Chitin-bd_dom_sf"/>
</dbReference>
<dbReference type="PROSITE" id="PS50940">
    <property type="entry name" value="CHIT_BIND_II"/>
    <property type="match status" value="1"/>
</dbReference>
<reference evidence="3" key="1">
    <citation type="submission" date="2005-10" db="EMBL/GenBank/DDBJ databases">
        <authorList>
            <person name="Loftus B.J."/>
            <person name="Nene V.M."/>
            <person name="Hannick L.I."/>
            <person name="Bidwell S."/>
            <person name="Haas B."/>
            <person name="Amedeo P."/>
            <person name="Orvis J."/>
            <person name="Wortman J.R."/>
            <person name="White O.R."/>
            <person name="Salzberg S."/>
            <person name="Shumway M."/>
            <person name="Koo H."/>
            <person name="Zhao Y."/>
            <person name="Holmes M."/>
            <person name="Miller J."/>
            <person name="Schatz M."/>
            <person name="Pop M."/>
            <person name="Pai G."/>
            <person name="Utterback T."/>
            <person name="Rogers Y.-H."/>
            <person name="Kravitz S."/>
            <person name="Fraser C.M."/>
        </authorList>
    </citation>
    <scope>NUCLEOTIDE SEQUENCE</scope>
    <source>
        <strain evidence="3">Liverpool</strain>
    </source>
</reference>
<dbReference type="InterPro" id="IPR002557">
    <property type="entry name" value="Chitin-bd_dom"/>
</dbReference>
<evidence type="ECO:0000313" key="4">
    <source>
        <dbReference type="Proteomes" id="UP000682892"/>
    </source>
</evidence>
<feature type="chain" id="PRO_5014307593" evidence="1">
    <location>
        <begin position="26"/>
        <end position="130"/>
    </location>
</feature>
<dbReference type="PaxDb" id="7159-AAEL007117-PA"/>
<sequence length="130" mass="14284">MESPLLVFCGLSLALIAFNVPYITAQCPTVVSCVAGPPDYMCPAPPNTFEVYFPHDRYCTRFYKCVNGKAVEGRCPSGTFFNPLQNVCCPDKSLCYRSNPCVMPVPGCANCANKFVNSELMASAFFRVQL</sequence>